<feature type="signal peptide" evidence="2">
    <location>
        <begin position="1"/>
        <end position="18"/>
    </location>
</feature>
<dbReference type="EMBL" id="LSRX01000327">
    <property type="protein sequence ID" value="OLQ00442.1"/>
    <property type="molecule type" value="Genomic_DNA"/>
</dbReference>
<dbReference type="Pfam" id="PF00856">
    <property type="entry name" value="SET"/>
    <property type="match status" value="1"/>
</dbReference>
<feature type="region of interest" description="Disordered" evidence="1">
    <location>
        <begin position="1429"/>
        <end position="1474"/>
    </location>
</feature>
<feature type="compositionally biased region" description="Basic and acidic residues" evidence="1">
    <location>
        <begin position="1437"/>
        <end position="1474"/>
    </location>
</feature>
<organism evidence="4 5">
    <name type="scientific">Symbiodinium microadriaticum</name>
    <name type="common">Dinoflagellate</name>
    <name type="synonym">Zooxanthella microadriatica</name>
    <dbReference type="NCBI Taxonomy" id="2951"/>
    <lineage>
        <taxon>Eukaryota</taxon>
        <taxon>Sar</taxon>
        <taxon>Alveolata</taxon>
        <taxon>Dinophyceae</taxon>
        <taxon>Suessiales</taxon>
        <taxon>Symbiodiniaceae</taxon>
        <taxon>Symbiodinium</taxon>
    </lineage>
</organism>
<dbReference type="Gene3D" id="3.90.1410.10">
    <property type="entry name" value="set domain protein methyltransferase, domain 1"/>
    <property type="match status" value="1"/>
</dbReference>
<name>A0A1Q9DZ53_SYMMI</name>
<feature type="chain" id="PRO_5011982843" evidence="2">
    <location>
        <begin position="19"/>
        <end position="1908"/>
    </location>
</feature>
<keyword evidence="4" id="KW-0808">Transferase</keyword>
<dbReference type="Proteomes" id="UP000186817">
    <property type="component" value="Unassembled WGS sequence"/>
</dbReference>
<feature type="compositionally biased region" description="Polar residues" evidence="1">
    <location>
        <begin position="47"/>
        <end position="65"/>
    </location>
</feature>
<dbReference type="PROSITE" id="PS50280">
    <property type="entry name" value="SET"/>
    <property type="match status" value="1"/>
</dbReference>
<feature type="domain" description="SET" evidence="3">
    <location>
        <begin position="1620"/>
        <end position="1821"/>
    </location>
</feature>
<evidence type="ECO:0000313" key="4">
    <source>
        <dbReference type="EMBL" id="OLQ00442.1"/>
    </source>
</evidence>
<feature type="region of interest" description="Disordered" evidence="1">
    <location>
        <begin position="47"/>
        <end position="68"/>
    </location>
</feature>
<dbReference type="InterPro" id="IPR046341">
    <property type="entry name" value="SET_dom_sf"/>
</dbReference>
<dbReference type="OrthoDB" id="413469at2759"/>
<feature type="region of interest" description="Disordered" evidence="1">
    <location>
        <begin position="1284"/>
        <end position="1309"/>
    </location>
</feature>
<comment type="caution">
    <text evidence="4">The sequence shown here is derived from an EMBL/GenBank/DDBJ whole genome shotgun (WGS) entry which is preliminary data.</text>
</comment>
<proteinExistence type="predicted"/>
<dbReference type="CDD" id="cd10527">
    <property type="entry name" value="SET_LSMT"/>
    <property type="match status" value="1"/>
</dbReference>
<evidence type="ECO:0000259" key="3">
    <source>
        <dbReference type="PROSITE" id="PS50280"/>
    </source>
</evidence>
<gene>
    <name evidence="4" type="primary">LSMT-L</name>
    <name evidence="4" type="ORF">AK812_SmicGene16883</name>
</gene>
<dbReference type="GO" id="GO:0032259">
    <property type="term" value="P:methylation"/>
    <property type="evidence" value="ECO:0007669"/>
    <property type="project" value="UniProtKB-KW"/>
</dbReference>
<feature type="compositionally biased region" description="Low complexity" evidence="1">
    <location>
        <begin position="1290"/>
        <end position="1307"/>
    </location>
</feature>
<dbReference type="InterPro" id="IPR001214">
    <property type="entry name" value="SET_dom"/>
</dbReference>
<dbReference type="SUPFAM" id="SSF82199">
    <property type="entry name" value="SET domain"/>
    <property type="match status" value="1"/>
</dbReference>
<dbReference type="PANTHER" id="PTHR13271">
    <property type="entry name" value="UNCHARACTERIZED PUTATIVE METHYLTRANSFERASE"/>
    <property type="match status" value="1"/>
</dbReference>
<feature type="compositionally biased region" description="Polar residues" evidence="1">
    <location>
        <begin position="1531"/>
        <end position="1542"/>
    </location>
</feature>
<accession>A0A1Q9DZ53</accession>
<dbReference type="GO" id="GO:0016279">
    <property type="term" value="F:protein-lysine N-methyltransferase activity"/>
    <property type="evidence" value="ECO:0007669"/>
    <property type="project" value="TreeGrafter"/>
</dbReference>
<reference evidence="4 5" key="1">
    <citation type="submission" date="2016-02" db="EMBL/GenBank/DDBJ databases">
        <title>Genome analysis of coral dinoflagellate symbionts highlights evolutionary adaptations to a symbiotic lifestyle.</title>
        <authorList>
            <person name="Aranda M."/>
            <person name="Li Y."/>
            <person name="Liew Y.J."/>
            <person name="Baumgarten S."/>
            <person name="Simakov O."/>
            <person name="Wilson M."/>
            <person name="Piel J."/>
            <person name="Ashoor H."/>
            <person name="Bougouffa S."/>
            <person name="Bajic V.B."/>
            <person name="Ryu T."/>
            <person name="Ravasi T."/>
            <person name="Bayer T."/>
            <person name="Micklem G."/>
            <person name="Kim H."/>
            <person name="Bhak J."/>
            <person name="Lajeunesse T.C."/>
            <person name="Voolstra C.R."/>
        </authorList>
    </citation>
    <scope>NUCLEOTIDE SEQUENCE [LARGE SCALE GENOMIC DNA]</scope>
    <source>
        <strain evidence="4 5">CCMP2467</strain>
    </source>
</reference>
<sequence length="1908" mass="208340">MTMLQLALLGSLCIPAAGSEDCHDQAQVGLMQLKTSRAFDLDREAQVSSWGKSSPKTPAPSTQGATPADTVRQFCNATGLLDMHGALQNGGGAAQSSMEEIVLQSVAQSVEVNNVDKVAKDMFTMYICVRWVPDSVFWHLARQELAADLLEAVVDKQQHVEQAIAELYQTYKFVPLLCSNNINVFDEKDPQDHTYFKAFEGRISRLMKWLDKHGNGTVAQKLASADEIFCGSANMNEPSCGRKQKFDEWMNRMTSGFGSWQWDAASSEEKWSAMASIFASFGSDAPGTPDWTKDMKTWKETFPYHSFVSKQSGMPSASSPSSKQRFLACFGKRVASELHRRPSGRYVLTDQNNLGCHGFWDAEELTDMLERTVALWRPPTCQMALMTYDIKRKILLMYSQMSKTLFKALPSMVNDEELSERGLLTSAVEGPGPFDPSQVIENAVHYVDGMRVKAKAALRWPVGCEPSWFTSTNACELEVEEGEYGTVQNTQGKLAVVWDQDEKSQRRLVRAKDLAVVPRGWGPSKTLSSRAWDMVSGIGSSIFSTAESLVASLYSPRQTSLAHLFSGSVSKWIVCPIRNDADLEALDSQLGVEDPAMQDLQEEAYSSWTGHSAADHPEKYTQNGVAEPFLCPAKALLPASEQLDVLLAKSGQCFLHMTSEQLRHYQWMHNGDFPARRQYDRKPNLPRVEYELIKLLRVPQSGAGEVSYARSCSPEAMQRSPRFCRATRFHNKWATLTEIASTLGSAAVGSVAMGTASITMTLSSYGQILSKEGSAGEKIKESATYLGEDLWDSLTGAGRLMTSAATSAVNSVAYELPGSKKRQQRMEDEIFQTADAALLLHSLSFQDSIGSSGHTSNSKERYQRYVVTMPCEDFDPALEYSTKELWSRVVLKMIQSAFRNGLADALSTPVPKLTLRGESRLFLRENSKIDDSDWLTYGASVTLQGASGATDTNVYGISVSFYCGSKKSFKDDGSGPSSGPLLQCLKEGVKTNAHLRAASPWKLYFPDEAFAAEKRPTAGNQKGEEDAGQIADPELAAHKLRALGEGRESAKDVIVTARAAVQDLVWVDVPLLKGGEQVMGKLPMVDPHEYIDYLLTTRRVVVPEDDILYELATWQLRSESLGRYLTEDEAEAETTSSGNKVIVLAIFSSLEEAQCTEVPGAPGKLCSGATKVPDLDAHLIPGDKKSTDGVYQGTRVVVRTYIFMRRVLQRFARDAGSRANALARAKEAPVAPLQSNAKELGKVTTGIGNDLSSFATGVSSGVLKGSGTGTAYAPTSPILSQVIQSPTPKPASHAPAATATAPAPAMARSQSLEELRQRSTSELNRMLAERGVSGHSATEKDDLAKWVHQHQHLPVISRPVAQPDTSRKQSWSTRELQQMSVAELKDMLAERGVPEGTAAEKSELVKWVWQHQHLPALYAAKERRKGSRRWGFGYDSEGSRDEPRTEEPERKKLEAPEDTKQLEGESTKLLEGRTEEVHRRWPRALFAALAAVALVVVAVAANDTARAQTSDALVLEDENHSGLESGGPRATVSNSENPTSRSAPPGLSRLTLLLRVSVAAMQRRILAATAAMVSGGLAWLGRRPVPHRIATRLRVTSAESPDHLPELFDYLEQSGASGLQDVEPRASTDSAAGYGLFAKRPFRRGELVVSIPRAICLRASEESSELSPDLAAAAALLREMAKTDSIHKAYLQTLPAISAQRHPVAWPASRRWKEFFQGSPRGLRRVRLARMRALAAIAQLRSVCTVSEEEARWALATVKSRAFPSERDEVALCPLLDLLNHHSPSLCPGGPSCGFTRSGPRLSMVAERTIDAGEELSHLYALCPSAELFANYGFVPKGGTGGFEAATIEVPAGDVLTGPGGESRLKALAARGLGRGARLGRPLLLRLFGNVGSSLLLPLVPIHQAKLI</sequence>
<keyword evidence="5" id="KW-1185">Reference proteome</keyword>
<evidence type="ECO:0000256" key="2">
    <source>
        <dbReference type="SAM" id="SignalP"/>
    </source>
</evidence>
<protein>
    <submittedName>
        <fullName evidence="4">[Fructose-bisphosphate aldolase]-lysine N-methyltransferase, chloroplastic</fullName>
    </submittedName>
</protein>
<evidence type="ECO:0000256" key="1">
    <source>
        <dbReference type="SAM" id="MobiDB-lite"/>
    </source>
</evidence>
<keyword evidence="2" id="KW-0732">Signal</keyword>
<dbReference type="PANTHER" id="PTHR13271:SF123">
    <property type="entry name" value="RIBULOSE-1,5-BISPHOSPHATE CARBOXYLASE_OXYGENASE SMALL SUBUNIT N-METHYLTRANSFERASE I-RELATED"/>
    <property type="match status" value="1"/>
</dbReference>
<dbReference type="InterPro" id="IPR050600">
    <property type="entry name" value="SETD3_SETD6_MTase"/>
</dbReference>
<evidence type="ECO:0000313" key="5">
    <source>
        <dbReference type="Proteomes" id="UP000186817"/>
    </source>
</evidence>
<feature type="region of interest" description="Disordered" evidence="1">
    <location>
        <begin position="1518"/>
        <end position="1546"/>
    </location>
</feature>
<keyword evidence="4" id="KW-0489">Methyltransferase</keyword>